<comment type="subcellular location">
    <subcellularLocation>
        <location evidence="1 9">Cell membrane</location>
        <topology evidence="1 9">Multi-pass membrane protein</topology>
    </subcellularLocation>
</comment>
<keyword evidence="3 9" id="KW-0813">Transport</keyword>
<comment type="similarity">
    <text evidence="2">Belongs to the binding-protein-dependent transport system permease family. HisMQ subfamily.</text>
</comment>
<comment type="caution">
    <text evidence="11">The sequence shown here is derived from an EMBL/GenBank/DDBJ whole genome shotgun (WGS) entry which is preliminary data.</text>
</comment>
<keyword evidence="8 9" id="KW-0472">Membrane</keyword>
<dbReference type="OrthoDB" id="9811552at2"/>
<evidence type="ECO:0000256" key="9">
    <source>
        <dbReference type="RuleBase" id="RU363032"/>
    </source>
</evidence>
<keyword evidence="5 9" id="KW-0812">Transmembrane</keyword>
<dbReference type="InterPro" id="IPR010065">
    <property type="entry name" value="AA_ABC_transptr_permease_3TM"/>
</dbReference>
<organism evidence="11 12">
    <name type="scientific">Aedoeadaptatus coxii</name>
    <dbReference type="NCBI Taxonomy" id="755172"/>
    <lineage>
        <taxon>Bacteria</taxon>
        <taxon>Bacillati</taxon>
        <taxon>Bacillota</taxon>
        <taxon>Tissierellia</taxon>
        <taxon>Tissierellales</taxon>
        <taxon>Peptoniphilaceae</taxon>
        <taxon>Aedoeadaptatus</taxon>
    </lineage>
</organism>
<dbReference type="Pfam" id="PF00528">
    <property type="entry name" value="BPD_transp_1"/>
    <property type="match status" value="1"/>
</dbReference>
<dbReference type="STRING" id="755172.HMPREF1863_01276"/>
<name>A0A134ADC4_9FIRM</name>
<feature type="transmembrane region" description="Helical" evidence="9">
    <location>
        <begin position="67"/>
        <end position="85"/>
    </location>
</feature>
<protein>
    <submittedName>
        <fullName evidence="11">Putative arginine ABC transporter, permease protein ArtQ</fullName>
    </submittedName>
</protein>
<dbReference type="GO" id="GO:0006865">
    <property type="term" value="P:amino acid transport"/>
    <property type="evidence" value="ECO:0007669"/>
    <property type="project" value="UniProtKB-KW"/>
</dbReference>
<dbReference type="PANTHER" id="PTHR30614">
    <property type="entry name" value="MEMBRANE COMPONENT OF AMINO ACID ABC TRANSPORTER"/>
    <property type="match status" value="1"/>
</dbReference>
<dbReference type="NCBIfam" id="TIGR01726">
    <property type="entry name" value="HEQRo_perm_3TM"/>
    <property type="match status" value="1"/>
</dbReference>
<dbReference type="PROSITE" id="PS50928">
    <property type="entry name" value="ABC_TM1"/>
    <property type="match status" value="1"/>
</dbReference>
<sequence>MNLMKSWMAFLNKYGSSYVDGTLVTLKLSFLGVLFGFILGILIVLLRRSKLKPLQAIAKLYVQIFRGTPLLVQVLIAYYGFASVIPDQYASLKNPFVLSLIAVCMNSSAYVSEIIRGGINAVDKGQGEAAASLGMKKGQIMRYIILPQAIKTVLPALCNEFVTLIKESAIVAFVGIGDLMYQAKTAQGSSLKPFMPYITAALIYLILVTGLSKVIGLFEKRLANSDSHS</sequence>
<evidence type="ECO:0000256" key="6">
    <source>
        <dbReference type="ARBA" id="ARBA00022970"/>
    </source>
</evidence>
<dbReference type="PATRIC" id="fig|755172.3.peg.1239"/>
<dbReference type="RefSeq" id="WP_068368503.1">
    <property type="nucleotide sequence ID" value="NZ_CAIJCT010000007.1"/>
</dbReference>
<evidence type="ECO:0000256" key="5">
    <source>
        <dbReference type="ARBA" id="ARBA00022692"/>
    </source>
</evidence>
<keyword evidence="6" id="KW-0029">Amino-acid transport</keyword>
<feature type="transmembrane region" description="Helical" evidence="9">
    <location>
        <begin position="28"/>
        <end position="46"/>
    </location>
</feature>
<evidence type="ECO:0000256" key="3">
    <source>
        <dbReference type="ARBA" id="ARBA00022448"/>
    </source>
</evidence>
<keyword evidence="7 9" id="KW-1133">Transmembrane helix</keyword>
<dbReference type="InterPro" id="IPR043429">
    <property type="entry name" value="ArtM/GltK/GlnP/TcyL/YhdX-like"/>
</dbReference>
<keyword evidence="12" id="KW-1185">Reference proteome</keyword>
<dbReference type="SUPFAM" id="SSF161098">
    <property type="entry name" value="MetI-like"/>
    <property type="match status" value="1"/>
</dbReference>
<feature type="transmembrane region" description="Helical" evidence="9">
    <location>
        <begin position="194"/>
        <end position="218"/>
    </location>
</feature>
<gene>
    <name evidence="11" type="ORF">HMPREF1863_01276</name>
</gene>
<evidence type="ECO:0000256" key="7">
    <source>
        <dbReference type="ARBA" id="ARBA00022989"/>
    </source>
</evidence>
<dbReference type="FunFam" id="1.10.3720.10:FF:000033">
    <property type="entry name" value="Polar amino acid ABC transporter permease"/>
    <property type="match status" value="1"/>
</dbReference>
<evidence type="ECO:0000256" key="8">
    <source>
        <dbReference type="ARBA" id="ARBA00023136"/>
    </source>
</evidence>
<evidence type="ECO:0000313" key="11">
    <source>
        <dbReference type="EMBL" id="KXB65550.1"/>
    </source>
</evidence>
<dbReference type="GO" id="GO:0043190">
    <property type="term" value="C:ATP-binding cassette (ABC) transporter complex"/>
    <property type="evidence" value="ECO:0007669"/>
    <property type="project" value="InterPro"/>
</dbReference>
<dbReference type="InterPro" id="IPR035906">
    <property type="entry name" value="MetI-like_sf"/>
</dbReference>
<dbReference type="AlphaFoldDB" id="A0A134ADC4"/>
<dbReference type="Proteomes" id="UP000070442">
    <property type="component" value="Unassembled WGS sequence"/>
</dbReference>
<evidence type="ECO:0000259" key="10">
    <source>
        <dbReference type="PROSITE" id="PS50928"/>
    </source>
</evidence>
<dbReference type="CDD" id="cd06261">
    <property type="entry name" value="TM_PBP2"/>
    <property type="match status" value="1"/>
</dbReference>
<accession>A0A134ADC4</accession>
<evidence type="ECO:0000256" key="4">
    <source>
        <dbReference type="ARBA" id="ARBA00022475"/>
    </source>
</evidence>
<evidence type="ECO:0000256" key="1">
    <source>
        <dbReference type="ARBA" id="ARBA00004651"/>
    </source>
</evidence>
<dbReference type="PANTHER" id="PTHR30614:SF20">
    <property type="entry name" value="GLUTAMINE TRANSPORT SYSTEM PERMEASE PROTEIN GLNP"/>
    <property type="match status" value="1"/>
</dbReference>
<dbReference type="InterPro" id="IPR000515">
    <property type="entry name" value="MetI-like"/>
</dbReference>
<evidence type="ECO:0000256" key="2">
    <source>
        <dbReference type="ARBA" id="ARBA00010072"/>
    </source>
</evidence>
<dbReference type="EMBL" id="LSDG01000040">
    <property type="protein sequence ID" value="KXB65550.1"/>
    <property type="molecule type" value="Genomic_DNA"/>
</dbReference>
<dbReference type="GO" id="GO:0022857">
    <property type="term" value="F:transmembrane transporter activity"/>
    <property type="evidence" value="ECO:0007669"/>
    <property type="project" value="InterPro"/>
</dbReference>
<feature type="domain" description="ABC transmembrane type-1" evidence="10">
    <location>
        <begin position="22"/>
        <end position="215"/>
    </location>
</feature>
<keyword evidence="4" id="KW-1003">Cell membrane</keyword>
<reference evidence="12" key="1">
    <citation type="submission" date="2016-01" db="EMBL/GenBank/DDBJ databases">
        <authorList>
            <person name="Mitreva M."/>
            <person name="Pepin K.H."/>
            <person name="Mihindukulasuriya K.A."/>
            <person name="Fulton R."/>
            <person name="Fronick C."/>
            <person name="O'Laughlin M."/>
            <person name="Miner T."/>
            <person name="Herter B."/>
            <person name="Rosa B.A."/>
            <person name="Cordes M."/>
            <person name="Tomlinson C."/>
            <person name="Wollam A."/>
            <person name="Palsikar V.B."/>
            <person name="Mardis E.R."/>
            <person name="Wilson R.K."/>
        </authorList>
    </citation>
    <scope>NUCLEOTIDE SEQUENCE [LARGE SCALE GENOMIC DNA]</scope>
    <source>
        <strain evidence="12">DNF00729</strain>
    </source>
</reference>
<evidence type="ECO:0000313" key="12">
    <source>
        <dbReference type="Proteomes" id="UP000070442"/>
    </source>
</evidence>
<proteinExistence type="inferred from homology"/>
<dbReference type="Gene3D" id="1.10.3720.10">
    <property type="entry name" value="MetI-like"/>
    <property type="match status" value="1"/>
</dbReference>